<evidence type="ECO:0000256" key="2">
    <source>
        <dbReference type="ARBA" id="ARBA00023125"/>
    </source>
</evidence>
<dbReference type="EMBL" id="MN079490">
    <property type="protein sequence ID" value="QEA07928.1"/>
    <property type="molecule type" value="Genomic_DNA"/>
</dbReference>
<reference evidence="5" key="1">
    <citation type="submission" date="2019-06" db="EMBL/GenBank/DDBJ databases">
        <authorList>
            <person name="Murdoch R.W."/>
            <person name="Fathepure B."/>
        </authorList>
    </citation>
    <scope>NUCLEOTIDE SEQUENCE</scope>
</reference>
<organism evidence="5">
    <name type="scientific">uncultured organism</name>
    <dbReference type="NCBI Taxonomy" id="155900"/>
    <lineage>
        <taxon>unclassified sequences</taxon>
        <taxon>environmental samples</taxon>
    </lineage>
</organism>
<dbReference type="InterPro" id="IPR011711">
    <property type="entry name" value="GntR_C"/>
</dbReference>
<accession>A0A5B8RIT9</accession>
<evidence type="ECO:0000256" key="1">
    <source>
        <dbReference type="ARBA" id="ARBA00023015"/>
    </source>
</evidence>
<feature type="domain" description="GntR C-terminal" evidence="4">
    <location>
        <begin position="5"/>
        <end position="34"/>
    </location>
</feature>
<evidence type="ECO:0000313" key="5">
    <source>
        <dbReference type="EMBL" id="QEA07928.1"/>
    </source>
</evidence>
<keyword evidence="2" id="KW-0238">DNA-binding</keyword>
<dbReference type="Pfam" id="PF07729">
    <property type="entry name" value="FCD"/>
    <property type="match status" value="1"/>
</dbReference>
<evidence type="ECO:0000259" key="4">
    <source>
        <dbReference type="Pfam" id="PF07729"/>
    </source>
</evidence>
<keyword evidence="3" id="KW-0804">Transcription</keyword>
<dbReference type="GO" id="GO:0003677">
    <property type="term" value="F:DNA binding"/>
    <property type="evidence" value="ECO:0007669"/>
    <property type="project" value="UniProtKB-KW"/>
</dbReference>
<dbReference type="InterPro" id="IPR008920">
    <property type="entry name" value="TF_FadR/GntR_C"/>
</dbReference>
<dbReference type="AlphaFoldDB" id="A0A5B8RIT9"/>
<evidence type="ECO:0000256" key="3">
    <source>
        <dbReference type="ARBA" id="ARBA00023163"/>
    </source>
</evidence>
<dbReference type="SUPFAM" id="SSF48008">
    <property type="entry name" value="GntR ligand-binding domain-like"/>
    <property type="match status" value="1"/>
</dbReference>
<name>A0A5B8RIT9_9ZZZZ</name>
<sequence>MQFGEDNRHYHRELLDAFRREDVEAVRRIMYEHMCSSEHHTVALEAQVSNSFLLESGEHD</sequence>
<dbReference type="Gene3D" id="1.20.120.530">
    <property type="entry name" value="GntR ligand-binding domain-like"/>
    <property type="match status" value="1"/>
</dbReference>
<gene>
    <name evidence="5" type="ORF">KBTEX_04294</name>
</gene>
<keyword evidence="1" id="KW-0805">Transcription regulation</keyword>
<protein>
    <recommendedName>
        <fullName evidence="4">GntR C-terminal domain-containing protein</fullName>
    </recommendedName>
</protein>
<proteinExistence type="predicted"/>